<reference evidence="2 3" key="2">
    <citation type="submission" date="2012-08" db="EMBL/GenBank/DDBJ databases">
        <title>The Genome Sequence of Turicella otitidis ATCC 51513.</title>
        <authorList>
            <consortium name="The Broad Institute Genome Sequencing Platform"/>
            <person name="Earl A."/>
            <person name="Ward D."/>
            <person name="Feldgarden M."/>
            <person name="Gevers D."/>
            <person name="Huys G."/>
            <person name="Walker B."/>
            <person name="Young S.K."/>
            <person name="Zeng Q."/>
            <person name="Gargeya S."/>
            <person name="Fitzgerald M."/>
            <person name="Haas B."/>
            <person name="Abouelleil A."/>
            <person name="Alvarado L."/>
            <person name="Arachchi H.M."/>
            <person name="Berlin A.M."/>
            <person name="Chapman S.B."/>
            <person name="Goldberg J."/>
            <person name="Griggs A."/>
            <person name="Gujja S."/>
            <person name="Hansen M."/>
            <person name="Howarth C."/>
            <person name="Imamovic A."/>
            <person name="Larimer J."/>
            <person name="McCowen C."/>
            <person name="Montmayeur A."/>
            <person name="Murphy C."/>
            <person name="Neiman D."/>
            <person name="Pearson M."/>
            <person name="Priest M."/>
            <person name="Roberts A."/>
            <person name="Saif S."/>
            <person name="Shea T."/>
            <person name="Sisk P."/>
            <person name="Sykes S."/>
            <person name="Wortman J."/>
            <person name="Nusbaum C."/>
            <person name="Birren B."/>
        </authorList>
    </citation>
    <scope>NUCLEOTIDE SEQUENCE [LARGE SCALE GENOMIC DNA]</scope>
    <source>
        <strain evidence="2 3">ATCC 51513</strain>
    </source>
</reference>
<keyword evidence="3" id="KW-1185">Reference proteome</keyword>
<comment type="caution">
    <text evidence="1">The sequence shown here is derived from an EMBL/GenBank/DDBJ whole genome shotgun (WGS) entry which is preliminary data.</text>
</comment>
<evidence type="ECO:0000313" key="2">
    <source>
        <dbReference type="EMBL" id="EJZ81424.1"/>
    </source>
</evidence>
<organism evidence="1 4">
    <name type="scientific">Corynebacterium otitidis ATCC 51513</name>
    <dbReference type="NCBI Taxonomy" id="883169"/>
    <lineage>
        <taxon>Bacteria</taxon>
        <taxon>Bacillati</taxon>
        <taxon>Actinomycetota</taxon>
        <taxon>Actinomycetes</taxon>
        <taxon>Mycobacteriales</taxon>
        <taxon>Corynebacteriaceae</taxon>
        <taxon>Corynebacterium</taxon>
    </lineage>
</organism>
<evidence type="ECO:0000313" key="3">
    <source>
        <dbReference type="Proteomes" id="UP000006078"/>
    </source>
</evidence>
<dbReference type="HOGENOM" id="CLU_147945_2_1_11"/>
<dbReference type="OrthoDB" id="530515at2"/>
<dbReference type="eggNOG" id="ENOG5031JY6">
    <property type="taxonomic scope" value="Bacteria"/>
</dbReference>
<evidence type="ECO:0000313" key="1">
    <source>
        <dbReference type="EMBL" id="CCI84100.1"/>
    </source>
</evidence>
<dbReference type="EMBL" id="AHAE01000076">
    <property type="protein sequence ID" value="EJZ81424.1"/>
    <property type="molecule type" value="Genomic_DNA"/>
</dbReference>
<name>I7KK42_9CORY</name>
<evidence type="ECO:0000313" key="4">
    <source>
        <dbReference type="Proteomes" id="UP000011016"/>
    </source>
</evidence>
<accession>I7KK42</accession>
<proteinExistence type="predicted"/>
<reference evidence="1 4" key="1">
    <citation type="journal article" date="2012" name="J. Bacteriol.">
        <title>Draft Genome Sequence of Turicella otitidis ATCC 51513, Isolated from Middle Ear Fluid from a Child with Otitis Media.</title>
        <authorList>
            <person name="Brinkrolf K."/>
            <person name="Schneider J."/>
            <person name="Knecht M."/>
            <person name="Ruckert C."/>
            <person name="Tauch A."/>
        </authorList>
    </citation>
    <scope>NUCLEOTIDE SEQUENCE [LARGE SCALE GENOMIC DNA]</scope>
    <source>
        <strain evidence="1 4">ATCC 51513</strain>
    </source>
</reference>
<dbReference type="EMBL" id="CAJZ01000205">
    <property type="protein sequence ID" value="CCI84100.1"/>
    <property type="molecule type" value="Genomic_DNA"/>
</dbReference>
<protein>
    <submittedName>
        <fullName evidence="1">Uncharacterized protein</fullName>
    </submittedName>
</protein>
<dbReference type="STRING" id="29321.AAV33_09205"/>
<gene>
    <name evidence="1" type="ORF">BN46_1384</name>
    <name evidence="2" type="ORF">HMPREF9719_01611</name>
</gene>
<dbReference type="Proteomes" id="UP000006078">
    <property type="component" value="Unassembled WGS sequence"/>
</dbReference>
<sequence length="129" mass="13911">MATVQLTERELTIHLGWWEKLAARRSHLTVPTRKITGVRVIDDGLHLPEVATAHRRAATRIKGLTATGTVVTGPDHRRIIFVACHKRSPRRALIVELTNATVDAIIVTVDDAAGVARAICAAAGRARGG</sequence>
<dbReference type="RefSeq" id="WP_004601501.1">
    <property type="nucleotide sequence ID" value="NZ_HF541868.1"/>
</dbReference>
<dbReference type="AlphaFoldDB" id="I7KK42"/>
<dbReference type="Proteomes" id="UP000011016">
    <property type="component" value="Unassembled WGS sequence"/>
</dbReference>